<name>A0A8S0UJJ1_OLEEU</name>
<dbReference type="AlphaFoldDB" id="A0A8S0UJJ1"/>
<protein>
    <submittedName>
        <fullName evidence="1">Uncharacterized protein</fullName>
    </submittedName>
</protein>
<sequence>MGYVHVCLRYKSQSALVTIDHNCCYLKLVETAMAEFGLDPTREVVTMNYILSIDLPPVKITSDSNVLSYMTLKSIDRDPSKYPINVE</sequence>
<proteinExistence type="predicted"/>
<evidence type="ECO:0000313" key="2">
    <source>
        <dbReference type="Proteomes" id="UP000594638"/>
    </source>
</evidence>
<keyword evidence="2" id="KW-1185">Reference proteome</keyword>
<dbReference type="Gramene" id="OE9A060938T1">
    <property type="protein sequence ID" value="OE9A060938C1"/>
    <property type="gene ID" value="OE9A060938"/>
</dbReference>
<feature type="non-terminal residue" evidence="1">
    <location>
        <position position="87"/>
    </location>
</feature>
<dbReference type="EMBL" id="CACTIH010007740">
    <property type="protein sequence ID" value="CAA3017786.1"/>
    <property type="molecule type" value="Genomic_DNA"/>
</dbReference>
<evidence type="ECO:0000313" key="1">
    <source>
        <dbReference type="EMBL" id="CAA3017786.1"/>
    </source>
</evidence>
<dbReference type="Proteomes" id="UP000594638">
    <property type="component" value="Unassembled WGS sequence"/>
</dbReference>
<comment type="caution">
    <text evidence="1">The sequence shown here is derived from an EMBL/GenBank/DDBJ whole genome shotgun (WGS) entry which is preliminary data.</text>
</comment>
<reference evidence="1 2" key="1">
    <citation type="submission" date="2019-12" db="EMBL/GenBank/DDBJ databases">
        <authorList>
            <person name="Alioto T."/>
            <person name="Alioto T."/>
            <person name="Gomez Garrido J."/>
        </authorList>
    </citation>
    <scope>NUCLEOTIDE SEQUENCE [LARGE SCALE GENOMIC DNA]</scope>
</reference>
<gene>
    <name evidence="1" type="ORF">OLEA9_A060938</name>
</gene>
<organism evidence="1 2">
    <name type="scientific">Olea europaea subsp. europaea</name>
    <dbReference type="NCBI Taxonomy" id="158383"/>
    <lineage>
        <taxon>Eukaryota</taxon>
        <taxon>Viridiplantae</taxon>
        <taxon>Streptophyta</taxon>
        <taxon>Embryophyta</taxon>
        <taxon>Tracheophyta</taxon>
        <taxon>Spermatophyta</taxon>
        <taxon>Magnoliopsida</taxon>
        <taxon>eudicotyledons</taxon>
        <taxon>Gunneridae</taxon>
        <taxon>Pentapetalae</taxon>
        <taxon>asterids</taxon>
        <taxon>lamiids</taxon>
        <taxon>Lamiales</taxon>
        <taxon>Oleaceae</taxon>
        <taxon>Oleeae</taxon>
        <taxon>Olea</taxon>
    </lineage>
</organism>
<accession>A0A8S0UJJ1</accession>